<protein>
    <recommendedName>
        <fullName evidence="1">PPM-type phosphatase domain-containing protein</fullName>
    </recommendedName>
</protein>
<evidence type="ECO:0000259" key="1">
    <source>
        <dbReference type="Pfam" id="PF13672"/>
    </source>
</evidence>
<dbReference type="AlphaFoldDB" id="A0A5Q5CBS7"/>
<dbReference type="InterPro" id="IPR001932">
    <property type="entry name" value="PPM-type_phosphatase-like_dom"/>
</dbReference>
<name>A0A5Q5CBS7_MYCSJ</name>
<evidence type="ECO:0000313" key="2">
    <source>
        <dbReference type="EMBL" id="ABN96621.1"/>
    </source>
</evidence>
<dbReference type="InterPro" id="IPR036457">
    <property type="entry name" value="PPM-type-like_dom_sf"/>
</dbReference>
<reference evidence="2" key="1">
    <citation type="submission" date="2007-02" db="EMBL/GenBank/DDBJ databases">
        <title>Complete sequence of Mycobacterium sp. JLS.</title>
        <authorList>
            <consortium name="US DOE Joint Genome Institute"/>
            <person name="Copeland A."/>
            <person name="Lucas S."/>
            <person name="Lapidus A."/>
            <person name="Barry K."/>
            <person name="Detter J.C."/>
            <person name="Glavina del Rio T."/>
            <person name="Hammon N."/>
            <person name="Israni S."/>
            <person name="Dalin E."/>
            <person name="Tice H."/>
            <person name="Pitluck S."/>
            <person name="Chain P."/>
            <person name="Malfatti S."/>
            <person name="Shin M."/>
            <person name="Vergez L."/>
            <person name="Schmutz J."/>
            <person name="Larimer F."/>
            <person name="Land M."/>
            <person name="Hauser L."/>
            <person name="Kyrpides N."/>
            <person name="Mikhailova N."/>
            <person name="Miller C.D."/>
            <person name="Anderson A.J."/>
            <person name="Sims R.C."/>
            <person name="Richardson P."/>
        </authorList>
    </citation>
    <scope>NUCLEOTIDE SEQUENCE [LARGE SCALE GENOMIC DNA]</scope>
    <source>
        <strain evidence="2">JLS</strain>
    </source>
</reference>
<accession>A0A5Q5CBS7</accession>
<dbReference type="Gene3D" id="3.60.40.10">
    <property type="entry name" value="PPM-type phosphatase domain"/>
    <property type="match status" value="1"/>
</dbReference>
<gene>
    <name evidence="2" type="ordered locus">Mjls_0811</name>
</gene>
<feature type="domain" description="PPM-type phosphatase" evidence="1">
    <location>
        <begin position="20"/>
        <end position="233"/>
    </location>
</feature>
<dbReference type="Pfam" id="PF13672">
    <property type="entry name" value="PP2C_2"/>
    <property type="match status" value="1"/>
</dbReference>
<proteinExistence type="predicted"/>
<sequence>MRPGCPDGAPRWAVCGASVTGQEHERRGLGCDDAYSYGVAGNYVVAAVADGAGAVTGTSAWGAYAACQSVLTDGLQPAFVENFRSGDPEQLMRWLFDNALTRVTRQAAALGVEPMRLSTTLCVAVADHGRAVFGQIGDGVIAAELYDGRVGSLLIEEKDGYANTTSFLQSDRAFEESFRTQSVDGVTAFALSTDGMSYKITDIGTGEAYEPFFRDSWQHVRAGARADQFAALLRGITDDQTGDDKTMVLAAVSGSAVGAVTDSSPAPGTSVAELETVPLTRGARRRGLWRRRR</sequence>
<organism evidence="2">
    <name type="scientific">Mycobacterium sp. (strain JLS)</name>
    <dbReference type="NCBI Taxonomy" id="164757"/>
    <lineage>
        <taxon>Bacteria</taxon>
        <taxon>Bacillati</taxon>
        <taxon>Actinomycetota</taxon>
        <taxon>Actinomycetes</taxon>
        <taxon>Mycobacteriales</taxon>
        <taxon>Mycobacteriaceae</taxon>
        <taxon>Mycobacterium</taxon>
    </lineage>
</organism>
<dbReference type="SUPFAM" id="SSF81606">
    <property type="entry name" value="PP2C-like"/>
    <property type="match status" value="1"/>
</dbReference>
<dbReference type="KEGG" id="mjl:Mjls_0811"/>
<dbReference type="EMBL" id="CP000580">
    <property type="protein sequence ID" value="ABN96621.1"/>
    <property type="molecule type" value="Genomic_DNA"/>
</dbReference>